<gene>
    <name evidence="1" type="ORF">ATO7_07247</name>
</gene>
<proteinExistence type="predicted"/>
<protein>
    <recommendedName>
        <fullName evidence="3">Nucleotidyltransferase family protein</fullName>
    </recommendedName>
</protein>
<comment type="caution">
    <text evidence="1">The sequence shown here is derived from an EMBL/GenBank/DDBJ whole genome shotgun (WGS) entry which is preliminary data.</text>
</comment>
<sequence length="219" mass="23971">MLPQRQTPPQTHLNVGVRTHVNQSANRTLESELVAIAGATPWLMQALTEAQKLNLNNWCIGAGAVRSVVWDKLHGFTQPTPISDIDLVYFDPQQADPAADQALAAKLPEVLSAATWEVVNQASVHTWYPQTSGKPVTPFTSLEEGIGSWPEYATAVGVTLNKDGSIGVVAPHGLQDLFGMVVRHNPTRATAEMYRARMKQKAFSQKWPKVTVCGEKSEF</sequence>
<dbReference type="Proteomes" id="UP000192342">
    <property type="component" value="Unassembled WGS sequence"/>
</dbReference>
<dbReference type="PANTHER" id="PTHR39166">
    <property type="entry name" value="BLL1166 PROTEIN"/>
    <property type="match status" value="1"/>
</dbReference>
<dbReference type="AlphaFoldDB" id="A0A1Y1SCU7"/>
<reference evidence="1 2" key="1">
    <citation type="submission" date="2013-04" db="EMBL/GenBank/DDBJ databases">
        <title>Oceanococcus atlanticus 22II-S10r2 Genome Sequencing.</title>
        <authorList>
            <person name="Lai Q."/>
            <person name="Li G."/>
            <person name="Shao Z."/>
        </authorList>
    </citation>
    <scope>NUCLEOTIDE SEQUENCE [LARGE SCALE GENOMIC DNA]</scope>
    <source>
        <strain evidence="1 2">22II-S10r2</strain>
    </source>
</reference>
<accession>A0A1Y1SCU7</accession>
<dbReference type="EMBL" id="AQQV01000002">
    <property type="protein sequence ID" value="ORE86816.1"/>
    <property type="molecule type" value="Genomic_DNA"/>
</dbReference>
<dbReference type="PANTHER" id="PTHR39166:SF1">
    <property type="entry name" value="BLL1166 PROTEIN"/>
    <property type="match status" value="1"/>
</dbReference>
<evidence type="ECO:0000313" key="1">
    <source>
        <dbReference type="EMBL" id="ORE86816.1"/>
    </source>
</evidence>
<evidence type="ECO:0008006" key="3">
    <source>
        <dbReference type="Google" id="ProtNLM"/>
    </source>
</evidence>
<name>A0A1Y1SCU7_9GAMM</name>
<keyword evidence="2" id="KW-1185">Reference proteome</keyword>
<evidence type="ECO:0000313" key="2">
    <source>
        <dbReference type="Proteomes" id="UP000192342"/>
    </source>
</evidence>
<organism evidence="1 2">
    <name type="scientific">Oceanococcus atlanticus</name>
    <dbReference type="NCBI Taxonomy" id="1317117"/>
    <lineage>
        <taxon>Bacteria</taxon>
        <taxon>Pseudomonadati</taxon>
        <taxon>Pseudomonadota</taxon>
        <taxon>Gammaproteobacteria</taxon>
        <taxon>Chromatiales</taxon>
        <taxon>Oceanococcaceae</taxon>
        <taxon>Oceanococcus</taxon>
    </lineage>
</organism>
<dbReference type="InterPro" id="IPR009267">
    <property type="entry name" value="NTP_transf_6"/>
</dbReference>
<dbReference type="Pfam" id="PF06042">
    <property type="entry name" value="NTP_transf_6"/>
    <property type="match status" value="1"/>
</dbReference>